<keyword evidence="2" id="KW-0812">Transmembrane</keyword>
<proteinExistence type="predicted"/>
<feature type="compositionally biased region" description="Low complexity" evidence="1">
    <location>
        <begin position="156"/>
        <end position="180"/>
    </location>
</feature>
<dbReference type="AlphaFoldDB" id="A0A8K0JV73"/>
<evidence type="ECO:0000256" key="2">
    <source>
        <dbReference type="SAM" id="Phobius"/>
    </source>
</evidence>
<reference evidence="3" key="1">
    <citation type="submission" date="2013-04" db="EMBL/GenBank/DDBJ databases">
        <authorList>
            <person name="Qu J."/>
            <person name="Murali S.C."/>
            <person name="Bandaranaike D."/>
            <person name="Bellair M."/>
            <person name="Blankenburg K."/>
            <person name="Chao H."/>
            <person name="Dinh H."/>
            <person name="Doddapaneni H."/>
            <person name="Downs B."/>
            <person name="Dugan-Rocha S."/>
            <person name="Elkadiri S."/>
            <person name="Gnanaolivu R.D."/>
            <person name="Hernandez B."/>
            <person name="Javaid M."/>
            <person name="Jayaseelan J.C."/>
            <person name="Lee S."/>
            <person name="Li M."/>
            <person name="Ming W."/>
            <person name="Munidasa M."/>
            <person name="Muniz J."/>
            <person name="Nguyen L."/>
            <person name="Ongeri F."/>
            <person name="Osuji N."/>
            <person name="Pu L.-L."/>
            <person name="Puazo M."/>
            <person name="Qu C."/>
            <person name="Quiroz J."/>
            <person name="Raj R."/>
            <person name="Weissenberger G."/>
            <person name="Xin Y."/>
            <person name="Zou X."/>
            <person name="Han Y."/>
            <person name="Richards S."/>
            <person name="Worley K."/>
            <person name="Muzny D."/>
            <person name="Gibbs R."/>
        </authorList>
    </citation>
    <scope>NUCLEOTIDE SEQUENCE</scope>
    <source>
        <strain evidence="3">Sampled in the wild</strain>
    </source>
</reference>
<evidence type="ECO:0000313" key="4">
    <source>
        <dbReference type="Proteomes" id="UP000792457"/>
    </source>
</evidence>
<keyword evidence="4" id="KW-1185">Reference proteome</keyword>
<dbReference type="Proteomes" id="UP000792457">
    <property type="component" value="Unassembled WGS sequence"/>
</dbReference>
<feature type="transmembrane region" description="Helical" evidence="2">
    <location>
        <begin position="69"/>
        <end position="90"/>
    </location>
</feature>
<organism evidence="3 4">
    <name type="scientific">Ladona fulva</name>
    <name type="common">Scarce chaser dragonfly</name>
    <name type="synonym">Libellula fulva</name>
    <dbReference type="NCBI Taxonomy" id="123851"/>
    <lineage>
        <taxon>Eukaryota</taxon>
        <taxon>Metazoa</taxon>
        <taxon>Ecdysozoa</taxon>
        <taxon>Arthropoda</taxon>
        <taxon>Hexapoda</taxon>
        <taxon>Insecta</taxon>
        <taxon>Pterygota</taxon>
        <taxon>Palaeoptera</taxon>
        <taxon>Odonata</taxon>
        <taxon>Epiprocta</taxon>
        <taxon>Anisoptera</taxon>
        <taxon>Libelluloidea</taxon>
        <taxon>Libellulidae</taxon>
        <taxon>Ladona</taxon>
    </lineage>
</organism>
<feature type="transmembrane region" description="Helical" evidence="2">
    <location>
        <begin position="30"/>
        <end position="49"/>
    </location>
</feature>
<dbReference type="EMBL" id="KZ308150">
    <property type="protein sequence ID" value="KAG8223028.1"/>
    <property type="molecule type" value="Genomic_DNA"/>
</dbReference>
<reference evidence="3" key="2">
    <citation type="submission" date="2017-10" db="EMBL/GenBank/DDBJ databases">
        <title>Ladona fulva Genome sequencing and assembly.</title>
        <authorList>
            <person name="Murali S."/>
            <person name="Richards S."/>
            <person name="Bandaranaike D."/>
            <person name="Bellair M."/>
            <person name="Blankenburg K."/>
            <person name="Chao H."/>
            <person name="Dinh H."/>
            <person name="Doddapaneni H."/>
            <person name="Dugan-Rocha S."/>
            <person name="Elkadiri S."/>
            <person name="Gnanaolivu R."/>
            <person name="Hernandez B."/>
            <person name="Skinner E."/>
            <person name="Javaid M."/>
            <person name="Lee S."/>
            <person name="Li M."/>
            <person name="Ming W."/>
            <person name="Munidasa M."/>
            <person name="Muniz J."/>
            <person name="Nguyen L."/>
            <person name="Hughes D."/>
            <person name="Osuji N."/>
            <person name="Pu L.-L."/>
            <person name="Puazo M."/>
            <person name="Qu C."/>
            <person name="Quiroz J."/>
            <person name="Raj R."/>
            <person name="Weissenberger G."/>
            <person name="Xin Y."/>
            <person name="Zou X."/>
            <person name="Han Y."/>
            <person name="Worley K."/>
            <person name="Muzny D."/>
            <person name="Gibbs R."/>
        </authorList>
    </citation>
    <scope>NUCLEOTIDE SEQUENCE</scope>
    <source>
        <strain evidence="3">Sampled in the wild</strain>
    </source>
</reference>
<protein>
    <submittedName>
        <fullName evidence="3">Uncharacterized protein</fullName>
    </submittedName>
</protein>
<keyword evidence="2" id="KW-0472">Membrane</keyword>
<sequence>MSSTDMAADRMVSQVSEFTNTERRFRRYRCFMVAFYVTLMLSLIIYLLLTWELSEEPHEGKSKDTVTFTTILVISVSALAIVSVASFVSLECIRRKSIRHLIELQNQEMRSYYEGLSRHRSNQGNIRGINASESSEEMQNRDVRIPVPRRSRHRSNQVSQPSSSTSGQSSWIVPPASEASSPPPAYDECVL</sequence>
<accession>A0A8K0JV73</accession>
<keyword evidence="2" id="KW-1133">Transmembrane helix</keyword>
<feature type="region of interest" description="Disordered" evidence="1">
    <location>
        <begin position="123"/>
        <end position="191"/>
    </location>
</feature>
<name>A0A8K0JV73_LADFU</name>
<evidence type="ECO:0000313" key="3">
    <source>
        <dbReference type="EMBL" id="KAG8223028.1"/>
    </source>
</evidence>
<gene>
    <name evidence="3" type="ORF">J437_LFUL001350</name>
</gene>
<comment type="caution">
    <text evidence="3">The sequence shown here is derived from an EMBL/GenBank/DDBJ whole genome shotgun (WGS) entry which is preliminary data.</text>
</comment>
<evidence type="ECO:0000256" key="1">
    <source>
        <dbReference type="SAM" id="MobiDB-lite"/>
    </source>
</evidence>